<evidence type="ECO:0000313" key="3">
    <source>
        <dbReference type="EMBL" id="AGB03757.1"/>
    </source>
</evidence>
<protein>
    <submittedName>
        <fullName evidence="3">Fe2+ transport system protein A</fullName>
    </submittedName>
</protein>
<dbReference type="eggNOG" id="arCOG02102">
    <property type="taxonomic scope" value="Archaea"/>
</dbReference>
<keyword evidence="1" id="KW-0408">Iron</keyword>
<reference evidence="3 4" key="2">
    <citation type="journal article" date="2014" name="Genome Announc.">
        <title>Complete Genome Sequence of Methanoregula formicica SMSPT, a Mesophilic Hydrogenotrophic Methanogen Isolated from a Methanogenic Upflow Anaerobic Sludge Blanket Reactor.</title>
        <authorList>
            <person name="Yamamoto K."/>
            <person name="Tamaki H."/>
            <person name="Cadillo-Quiroz H."/>
            <person name="Imachi H."/>
            <person name="Kyrpides N."/>
            <person name="Woyke T."/>
            <person name="Goodwin L."/>
            <person name="Zinder S.H."/>
            <person name="Kamagata Y."/>
            <person name="Liu W.T."/>
        </authorList>
    </citation>
    <scope>NUCLEOTIDE SEQUENCE [LARGE SCALE GENOMIC DNA]</scope>
    <source>
        <strain evidence="4">DSM 22288 / NBRC 105244 / SMSP</strain>
    </source>
</reference>
<dbReference type="EMBL" id="CP003167">
    <property type="protein sequence ID" value="AGB03757.1"/>
    <property type="molecule type" value="Genomic_DNA"/>
</dbReference>
<dbReference type="HOGENOM" id="CLU_150646_12_4_2"/>
<evidence type="ECO:0000256" key="1">
    <source>
        <dbReference type="ARBA" id="ARBA00023004"/>
    </source>
</evidence>
<dbReference type="Pfam" id="PF04023">
    <property type="entry name" value="FeoA"/>
    <property type="match status" value="1"/>
</dbReference>
<name>L0HGA4_METFS</name>
<dbReference type="GeneID" id="14308557"/>
<dbReference type="SMART" id="SM00899">
    <property type="entry name" value="FeoA"/>
    <property type="match status" value="1"/>
</dbReference>
<dbReference type="OrthoDB" id="87327at2157"/>
<dbReference type="InterPro" id="IPR007167">
    <property type="entry name" value="Fe-transptr_FeoA-like"/>
</dbReference>
<dbReference type="Gene3D" id="2.30.30.90">
    <property type="match status" value="1"/>
</dbReference>
<dbReference type="GO" id="GO:0046914">
    <property type="term" value="F:transition metal ion binding"/>
    <property type="evidence" value="ECO:0007669"/>
    <property type="project" value="InterPro"/>
</dbReference>
<feature type="domain" description="Ferrous iron transporter FeoA-like" evidence="2">
    <location>
        <begin position="18"/>
        <end position="90"/>
    </location>
</feature>
<gene>
    <name evidence="3" type="ordered locus">Metfor_2774</name>
</gene>
<dbReference type="RefSeq" id="WP_015286719.1">
    <property type="nucleotide sequence ID" value="NC_019943.1"/>
</dbReference>
<reference evidence="4" key="1">
    <citation type="submission" date="2011-12" db="EMBL/GenBank/DDBJ databases">
        <title>Complete sequence of Methanoregula formicicum SMSP.</title>
        <authorList>
            <person name="Lucas S."/>
            <person name="Han J."/>
            <person name="Lapidus A."/>
            <person name="Cheng J.-F."/>
            <person name="Goodwin L."/>
            <person name="Pitluck S."/>
            <person name="Peters L."/>
            <person name="Ovchinnikova G."/>
            <person name="Teshima H."/>
            <person name="Detter J.C."/>
            <person name="Han C."/>
            <person name="Tapia R."/>
            <person name="Land M."/>
            <person name="Hauser L."/>
            <person name="Kyrpides N."/>
            <person name="Ivanova N."/>
            <person name="Pagani I."/>
            <person name="Imachi H."/>
            <person name="Tamaki H."/>
            <person name="Sekiguchi Y."/>
            <person name="Kamagata Y."/>
            <person name="Cadillo-Quiroz H."/>
            <person name="Zinder S."/>
            <person name="Liu W.-T."/>
            <person name="Woyke T."/>
        </authorList>
    </citation>
    <scope>NUCLEOTIDE SEQUENCE [LARGE SCALE GENOMIC DNA]</scope>
    <source>
        <strain evidence="4">DSM 22288 / NBRC 105244 / SMSP</strain>
    </source>
</reference>
<dbReference type="STRING" id="593750.Metfor_2774"/>
<dbReference type="InParanoid" id="L0HGA4"/>
<accession>L0HGA4</accession>
<dbReference type="SUPFAM" id="SSF50037">
    <property type="entry name" value="C-terminal domain of transcriptional repressors"/>
    <property type="match status" value="1"/>
</dbReference>
<dbReference type="InterPro" id="IPR038157">
    <property type="entry name" value="FeoA_core_dom"/>
</dbReference>
<dbReference type="AlphaFoldDB" id="L0HGA4"/>
<dbReference type="InterPro" id="IPR008988">
    <property type="entry name" value="Transcriptional_repressor_C"/>
</dbReference>
<dbReference type="KEGG" id="mfo:Metfor_2774"/>
<keyword evidence="4" id="KW-1185">Reference proteome</keyword>
<dbReference type="InterPro" id="IPR052713">
    <property type="entry name" value="FeoA"/>
</dbReference>
<evidence type="ECO:0000313" key="4">
    <source>
        <dbReference type="Proteomes" id="UP000010824"/>
    </source>
</evidence>
<sequence>MDCSQNSRTVPRSGEYLTTLDQVLPPGTCRVVAVLAGGPVRRRLFALGFVPGAPIESVRAAPLGDPVEYRIKGYCISLRKEDARLITVSYEGT</sequence>
<organism evidence="3 4">
    <name type="scientific">Methanoregula formicica (strain DSM 22288 / NBRC 105244 / SMSP)</name>
    <dbReference type="NCBI Taxonomy" id="593750"/>
    <lineage>
        <taxon>Archaea</taxon>
        <taxon>Methanobacteriati</taxon>
        <taxon>Methanobacteriota</taxon>
        <taxon>Stenosarchaea group</taxon>
        <taxon>Methanomicrobia</taxon>
        <taxon>Methanomicrobiales</taxon>
        <taxon>Methanoregulaceae</taxon>
        <taxon>Methanoregula</taxon>
    </lineage>
</organism>
<dbReference type="Proteomes" id="UP000010824">
    <property type="component" value="Chromosome"/>
</dbReference>
<evidence type="ECO:0000259" key="2">
    <source>
        <dbReference type="SMART" id="SM00899"/>
    </source>
</evidence>
<dbReference type="PANTHER" id="PTHR42954">
    <property type="entry name" value="FE(2+) TRANSPORT PROTEIN A"/>
    <property type="match status" value="1"/>
</dbReference>
<dbReference type="PANTHER" id="PTHR42954:SF2">
    <property type="entry name" value="FE(2+) TRANSPORT PROTEIN A"/>
    <property type="match status" value="1"/>
</dbReference>
<proteinExistence type="predicted"/>